<evidence type="ECO:0000256" key="1">
    <source>
        <dbReference type="ARBA" id="ARBA00007824"/>
    </source>
</evidence>
<dbReference type="GO" id="GO:0005737">
    <property type="term" value="C:cytoplasm"/>
    <property type="evidence" value="ECO:0007669"/>
    <property type="project" value="TreeGrafter"/>
</dbReference>
<evidence type="ECO:0000256" key="4">
    <source>
        <dbReference type="ARBA" id="ARBA00023098"/>
    </source>
</evidence>
<organism evidence="7 8">
    <name type="scientific">Lymnaea stagnalis</name>
    <name type="common">Great pond snail</name>
    <name type="synonym">Helix stagnalis</name>
    <dbReference type="NCBI Taxonomy" id="6523"/>
    <lineage>
        <taxon>Eukaryota</taxon>
        <taxon>Metazoa</taxon>
        <taxon>Spiralia</taxon>
        <taxon>Lophotrochozoa</taxon>
        <taxon>Mollusca</taxon>
        <taxon>Gastropoda</taxon>
        <taxon>Heterobranchia</taxon>
        <taxon>Euthyneura</taxon>
        <taxon>Panpulmonata</taxon>
        <taxon>Hygrophila</taxon>
        <taxon>Lymnaeoidea</taxon>
        <taxon>Lymnaeidae</taxon>
        <taxon>Lymnaea</taxon>
    </lineage>
</organism>
<evidence type="ECO:0000313" key="7">
    <source>
        <dbReference type="EMBL" id="CAL1536800.1"/>
    </source>
</evidence>
<feature type="compositionally biased region" description="Polar residues" evidence="5">
    <location>
        <begin position="1"/>
        <end position="20"/>
    </location>
</feature>
<dbReference type="PANTHER" id="PTHR13943">
    <property type="entry name" value="HRAS-LIKE SUPPRESSOR - RELATED"/>
    <property type="match status" value="1"/>
</dbReference>
<dbReference type="PANTHER" id="PTHR13943:SF77">
    <property type="entry name" value="LRAT DOMAIN-CONTAINING PROTEIN"/>
    <property type="match status" value="1"/>
</dbReference>
<evidence type="ECO:0000256" key="3">
    <source>
        <dbReference type="ARBA" id="ARBA00022801"/>
    </source>
</evidence>
<dbReference type="Gene3D" id="3.90.1720.10">
    <property type="entry name" value="endopeptidase domain like (from Nostoc punctiforme)"/>
    <property type="match status" value="1"/>
</dbReference>
<keyword evidence="3" id="KW-0378">Hydrolase</keyword>
<evidence type="ECO:0000259" key="6">
    <source>
        <dbReference type="PROSITE" id="PS51934"/>
    </source>
</evidence>
<feature type="domain" description="LRAT" evidence="6">
    <location>
        <begin position="36"/>
        <end position="136"/>
    </location>
</feature>
<dbReference type="GO" id="GO:0016410">
    <property type="term" value="F:N-acyltransferase activity"/>
    <property type="evidence" value="ECO:0007669"/>
    <property type="project" value="TreeGrafter"/>
</dbReference>
<evidence type="ECO:0000256" key="5">
    <source>
        <dbReference type="SAM" id="MobiDB-lite"/>
    </source>
</evidence>
<evidence type="ECO:0000256" key="2">
    <source>
        <dbReference type="ARBA" id="ARBA00022679"/>
    </source>
</evidence>
<comment type="similarity">
    <text evidence="1">Belongs to the H-rev107 family.</text>
</comment>
<keyword evidence="4" id="KW-0443">Lipid metabolism</keyword>
<evidence type="ECO:0000313" key="8">
    <source>
        <dbReference type="Proteomes" id="UP001497497"/>
    </source>
</evidence>
<dbReference type="PROSITE" id="PS51934">
    <property type="entry name" value="LRAT"/>
    <property type="match status" value="1"/>
</dbReference>
<dbReference type="GO" id="GO:0004623">
    <property type="term" value="F:phospholipase A2 activity"/>
    <property type="evidence" value="ECO:0007669"/>
    <property type="project" value="TreeGrafter"/>
</dbReference>
<protein>
    <recommendedName>
        <fullName evidence="6">LRAT domain-containing protein</fullName>
    </recommendedName>
</protein>
<dbReference type="GO" id="GO:0008970">
    <property type="term" value="F:phospholipase A1 activity"/>
    <property type="evidence" value="ECO:0007669"/>
    <property type="project" value="TreeGrafter"/>
</dbReference>
<sequence length="474" mass="54647">MFAASTSYRNPQFSSSTSGRYNRFGESPTEVEPGDIIDIQRKRYRHFAIYIGKGRVVHRFADGKVGVVEEDDIWNVLQQDKWKRNTYDDQLIPYSSRHKIVERAKSKLGSSEYSVFNKNCEHLANWCRYNIETSKQVTGYFSWMWFEGSKQRKSYIDLDNFSSLAAFCADDQLELDERLYHFKFYDDKNTDQRMKLLAEILKVSTRLKNSLGSTLPDESPDDGDNVRAFAKILHQNPTSHVNIVSKIESVMEKRLMKSDAVELVHDIMDVSTKITETYGTDQTLMNEAKTLKDHPEDHIEIAKNMQTISERTTLSPEIQQLVSTVQNASNAIVSRGQLSRMWHFIQDSISQLPLLPSFKDEEMVRLKEGASMFLSGADQAFEDLKTLASRLQLIGGEDIDAYKVQLWKLEHNSLLNMTVRECLGCVEDVQTVSRKMLNALRSDNDHKRSHFMTSAMNIGTAPRSLWDRMWNIFQ</sequence>
<dbReference type="Proteomes" id="UP001497497">
    <property type="component" value="Unassembled WGS sequence"/>
</dbReference>
<reference evidence="7 8" key="1">
    <citation type="submission" date="2024-04" db="EMBL/GenBank/DDBJ databases">
        <authorList>
            <consortium name="Genoscope - CEA"/>
            <person name="William W."/>
        </authorList>
    </citation>
    <scope>NUCLEOTIDE SEQUENCE [LARGE SCALE GENOMIC DNA]</scope>
</reference>
<dbReference type="AlphaFoldDB" id="A0AAV2HTP9"/>
<dbReference type="Pfam" id="PF04970">
    <property type="entry name" value="LRAT"/>
    <property type="match status" value="1"/>
</dbReference>
<feature type="region of interest" description="Disordered" evidence="5">
    <location>
        <begin position="1"/>
        <end position="29"/>
    </location>
</feature>
<gene>
    <name evidence="7" type="ORF">GSLYS_00010713001</name>
</gene>
<accession>A0AAV2HTP9</accession>
<keyword evidence="8" id="KW-1185">Reference proteome</keyword>
<dbReference type="InterPro" id="IPR007053">
    <property type="entry name" value="LRAT_dom"/>
</dbReference>
<comment type="caution">
    <text evidence="7">The sequence shown here is derived from an EMBL/GenBank/DDBJ whole genome shotgun (WGS) entry which is preliminary data.</text>
</comment>
<dbReference type="GO" id="GO:0070292">
    <property type="term" value="P:N-acylphosphatidylethanolamine metabolic process"/>
    <property type="evidence" value="ECO:0007669"/>
    <property type="project" value="TreeGrafter"/>
</dbReference>
<dbReference type="InterPro" id="IPR051496">
    <property type="entry name" value="H-rev107_PLA/AT"/>
</dbReference>
<name>A0AAV2HTP9_LYMST</name>
<dbReference type="EMBL" id="CAXITT010000240">
    <property type="protein sequence ID" value="CAL1536800.1"/>
    <property type="molecule type" value="Genomic_DNA"/>
</dbReference>
<proteinExistence type="inferred from homology"/>
<keyword evidence="2" id="KW-0808">Transferase</keyword>